<comment type="caution">
    <text evidence="1">The sequence shown here is derived from an EMBL/GenBank/DDBJ whole genome shotgun (WGS) entry which is preliminary data.</text>
</comment>
<keyword evidence="2" id="KW-1185">Reference proteome</keyword>
<sequence>MIILLHEERHAMKYVLMLGLSLISSVAFPQGVPEQRVLPIVVFQELGPALSPAVPAVSRDGSGKVRPLDAASPLSYVGILAVGSTLYGGWEILSANQLSTAGSHGGSQLRVVVDTIGYGRAAIAKINGIVLPAAALYQTESLCNVNGRYTTPCPIGSIVAGFRQYFNLDGQSTPGTFSYQNTSQNYPWNTLSTQVYIK</sequence>
<protein>
    <submittedName>
        <fullName evidence="1">DUF4879 domain-containing protein</fullName>
    </submittedName>
</protein>
<dbReference type="Proteomes" id="UP000237082">
    <property type="component" value="Unassembled WGS sequence"/>
</dbReference>
<accession>A0A2S5DGA3</accession>
<reference evidence="2" key="1">
    <citation type="submission" date="2018-02" db="EMBL/GenBank/DDBJ databases">
        <authorList>
            <person name="O'Hara-Hanley K."/>
            <person name="Soby S."/>
        </authorList>
    </citation>
    <scope>NUCLEOTIDE SEQUENCE [LARGE SCALE GENOMIC DNA]</scope>
    <source>
        <strain evidence="2">MWU14-2602</strain>
    </source>
</reference>
<dbReference type="Pfam" id="PF16219">
    <property type="entry name" value="DUF4879"/>
    <property type="match status" value="1"/>
</dbReference>
<gene>
    <name evidence="1" type="ORF">C2I19_10800</name>
</gene>
<evidence type="ECO:0000313" key="1">
    <source>
        <dbReference type="EMBL" id="POZ62028.1"/>
    </source>
</evidence>
<name>A0A2S5DGA3_9NEIS</name>
<dbReference type="InterPro" id="IPR032624">
    <property type="entry name" value="DUF4879"/>
</dbReference>
<organism evidence="1 2">
    <name type="scientific">Chromobacterium alticapitis</name>
    <dbReference type="NCBI Taxonomy" id="2073169"/>
    <lineage>
        <taxon>Bacteria</taxon>
        <taxon>Pseudomonadati</taxon>
        <taxon>Pseudomonadota</taxon>
        <taxon>Betaproteobacteria</taxon>
        <taxon>Neisseriales</taxon>
        <taxon>Chromobacteriaceae</taxon>
        <taxon>Chromobacterium</taxon>
    </lineage>
</organism>
<evidence type="ECO:0000313" key="2">
    <source>
        <dbReference type="Proteomes" id="UP000237082"/>
    </source>
</evidence>
<dbReference type="AlphaFoldDB" id="A0A2S5DGA3"/>
<dbReference type="EMBL" id="PQWB01000040">
    <property type="protein sequence ID" value="POZ62028.1"/>
    <property type="molecule type" value="Genomic_DNA"/>
</dbReference>
<proteinExistence type="predicted"/>